<comment type="caution">
    <text evidence="1">The sequence shown here is derived from an EMBL/GenBank/DDBJ whole genome shotgun (WGS) entry which is preliminary data.</text>
</comment>
<proteinExistence type="predicted"/>
<evidence type="ECO:0000313" key="2">
    <source>
        <dbReference type="Proteomes" id="UP000827976"/>
    </source>
</evidence>
<keyword evidence="2" id="KW-1185">Reference proteome</keyword>
<accession>A0ACB7V5G7</accession>
<dbReference type="EMBL" id="CM037021">
    <property type="protein sequence ID" value="KAH7668662.1"/>
    <property type="molecule type" value="Genomic_DNA"/>
</dbReference>
<sequence length="630" mass="70488">MAASARARSRSTTKPSSQYLQRILDLHRNEDQLPRRIWHDDPPFLHLHHRVLHAIDYSPNPSLPLDQALAHLFLSGLSSDPFTAGRAIKKLSSSPSSLPRAISLYSSIPHPDAFLCNTILRALLNSDRVHAAFAFYSRSLRVSPNHFTFPLLCKLFAELGFDRTGRCVHAQALKLGFDDDLFVRNSMIHMYSCFGDLAAARRIFDLDLRTDLVTWNSMISAYVKNGMVRDAQEVFDQMPERDVMSWNVMIAGLAVAGEMENAWKLFDEMPGRDVVSWNTLINGYASAGQVELARQLFDEMPERNSVSWNVMLALYARMKNYRECLKLFDGMMAVGDVRPDEAALVSVLTACANLSDLGRGRWVHSLIADGKRRIELDVLLSTALLTMYAKCGVMQEAKEVFDKMEDRSVVSWNSMISGYGVHGQGRKALELFMEMERQGPSPNETTFVCLLSACAHSGMVLEGWWCFNRMIRVHGIEPKVEHFGCMMDLLGRAGLVDDSERLTEKMKVEPAPALWGALLSATRSQSGSKLGEIVSKKMIELESGDMGPYVLLSNIYAEEGKWDDVEKVREAMAKNGLQKPAGVSKVECDTSVSDEASVSRRNVMYSLLGEMGAHLKSSSKQVERQRQASL</sequence>
<gene>
    <name evidence="1" type="ORF">IHE45_11G025400</name>
</gene>
<protein>
    <submittedName>
        <fullName evidence="1">TPR-like protein</fullName>
    </submittedName>
</protein>
<dbReference type="Proteomes" id="UP000827976">
    <property type="component" value="Chromosome 11"/>
</dbReference>
<evidence type="ECO:0000313" key="1">
    <source>
        <dbReference type="EMBL" id="KAH7668662.1"/>
    </source>
</evidence>
<organism evidence="1 2">
    <name type="scientific">Dioscorea alata</name>
    <name type="common">Purple yam</name>
    <dbReference type="NCBI Taxonomy" id="55571"/>
    <lineage>
        <taxon>Eukaryota</taxon>
        <taxon>Viridiplantae</taxon>
        <taxon>Streptophyta</taxon>
        <taxon>Embryophyta</taxon>
        <taxon>Tracheophyta</taxon>
        <taxon>Spermatophyta</taxon>
        <taxon>Magnoliopsida</taxon>
        <taxon>Liliopsida</taxon>
        <taxon>Dioscoreales</taxon>
        <taxon>Dioscoreaceae</taxon>
        <taxon>Dioscorea</taxon>
    </lineage>
</organism>
<reference evidence="2" key="1">
    <citation type="journal article" date="2022" name="Nat. Commun.">
        <title>Chromosome evolution and the genetic basis of agronomically important traits in greater yam.</title>
        <authorList>
            <person name="Bredeson J.V."/>
            <person name="Lyons J.B."/>
            <person name="Oniyinde I.O."/>
            <person name="Okereke N.R."/>
            <person name="Kolade O."/>
            <person name="Nnabue I."/>
            <person name="Nwadili C.O."/>
            <person name="Hribova E."/>
            <person name="Parker M."/>
            <person name="Nwogha J."/>
            <person name="Shu S."/>
            <person name="Carlson J."/>
            <person name="Kariba R."/>
            <person name="Muthemba S."/>
            <person name="Knop K."/>
            <person name="Barton G.J."/>
            <person name="Sherwood A.V."/>
            <person name="Lopez-Montes A."/>
            <person name="Asiedu R."/>
            <person name="Jamnadass R."/>
            <person name="Muchugi A."/>
            <person name="Goodstein D."/>
            <person name="Egesi C.N."/>
            <person name="Featherston J."/>
            <person name="Asfaw A."/>
            <person name="Simpson G.G."/>
            <person name="Dolezel J."/>
            <person name="Hendre P.S."/>
            <person name="Van Deynze A."/>
            <person name="Kumar P.L."/>
            <person name="Obidiegwu J.E."/>
            <person name="Bhattacharjee R."/>
            <person name="Rokhsar D.S."/>
        </authorList>
    </citation>
    <scope>NUCLEOTIDE SEQUENCE [LARGE SCALE GENOMIC DNA]</scope>
    <source>
        <strain evidence="2">cv. TDa95/00328</strain>
    </source>
</reference>
<name>A0ACB7V5G7_DIOAL</name>